<proteinExistence type="predicted"/>
<protein>
    <recommendedName>
        <fullName evidence="4">CCHC-type domain-containing protein</fullName>
    </recommendedName>
</protein>
<dbReference type="GO" id="GO:0008270">
    <property type="term" value="F:zinc ion binding"/>
    <property type="evidence" value="ECO:0007669"/>
    <property type="project" value="UniProtKB-KW"/>
</dbReference>
<evidence type="ECO:0000259" key="4">
    <source>
        <dbReference type="PROSITE" id="PS50158"/>
    </source>
</evidence>
<dbReference type="EMBL" id="JAUUTY010000003">
    <property type="protein sequence ID" value="KAK1665195.1"/>
    <property type="molecule type" value="Genomic_DNA"/>
</dbReference>
<evidence type="ECO:0000313" key="6">
    <source>
        <dbReference type="Proteomes" id="UP001231189"/>
    </source>
</evidence>
<evidence type="ECO:0000256" key="1">
    <source>
        <dbReference type="PROSITE-ProRule" id="PRU00047"/>
    </source>
</evidence>
<accession>A0AAD8SWH1</accession>
<dbReference type="Proteomes" id="UP001231189">
    <property type="component" value="Unassembled WGS sequence"/>
</dbReference>
<feature type="coiled-coil region" evidence="2">
    <location>
        <begin position="266"/>
        <end position="293"/>
    </location>
</feature>
<organism evidence="5 6">
    <name type="scientific">Lolium multiflorum</name>
    <name type="common">Italian ryegrass</name>
    <name type="synonym">Lolium perenne subsp. multiflorum</name>
    <dbReference type="NCBI Taxonomy" id="4521"/>
    <lineage>
        <taxon>Eukaryota</taxon>
        <taxon>Viridiplantae</taxon>
        <taxon>Streptophyta</taxon>
        <taxon>Embryophyta</taxon>
        <taxon>Tracheophyta</taxon>
        <taxon>Spermatophyta</taxon>
        <taxon>Magnoliopsida</taxon>
        <taxon>Liliopsida</taxon>
        <taxon>Poales</taxon>
        <taxon>Poaceae</taxon>
        <taxon>BOP clade</taxon>
        <taxon>Pooideae</taxon>
        <taxon>Poodae</taxon>
        <taxon>Poeae</taxon>
        <taxon>Poeae Chloroplast Group 2 (Poeae type)</taxon>
        <taxon>Loliodinae</taxon>
        <taxon>Loliinae</taxon>
        <taxon>Lolium</taxon>
    </lineage>
</organism>
<keyword evidence="1" id="KW-0479">Metal-binding</keyword>
<dbReference type="Gene3D" id="4.10.60.10">
    <property type="entry name" value="Zinc finger, CCHC-type"/>
    <property type="match status" value="1"/>
</dbReference>
<dbReference type="SUPFAM" id="SSF57756">
    <property type="entry name" value="Retrovirus zinc finger-like domains"/>
    <property type="match status" value="1"/>
</dbReference>
<dbReference type="InterPro" id="IPR036875">
    <property type="entry name" value="Znf_CCHC_sf"/>
</dbReference>
<comment type="caution">
    <text evidence="5">The sequence shown here is derived from an EMBL/GenBank/DDBJ whole genome shotgun (WGS) entry which is preliminary data.</text>
</comment>
<feature type="region of interest" description="Disordered" evidence="3">
    <location>
        <begin position="158"/>
        <end position="259"/>
    </location>
</feature>
<dbReference type="AlphaFoldDB" id="A0AAD8SWH1"/>
<dbReference type="InterPro" id="IPR001878">
    <property type="entry name" value="Znf_CCHC"/>
</dbReference>
<feature type="compositionally biased region" description="Basic and acidic residues" evidence="3">
    <location>
        <begin position="391"/>
        <end position="411"/>
    </location>
</feature>
<feature type="compositionally biased region" description="Low complexity" evidence="3">
    <location>
        <begin position="189"/>
        <end position="198"/>
    </location>
</feature>
<keyword evidence="6" id="KW-1185">Reference proteome</keyword>
<dbReference type="SMART" id="SM00343">
    <property type="entry name" value="ZnF_C2HC"/>
    <property type="match status" value="2"/>
</dbReference>
<name>A0AAD8SWH1_LOLMU</name>
<keyword evidence="2" id="KW-0175">Coiled coil</keyword>
<feature type="region of interest" description="Disordered" evidence="3">
    <location>
        <begin position="309"/>
        <end position="344"/>
    </location>
</feature>
<keyword evidence="1" id="KW-0863">Zinc-finger</keyword>
<keyword evidence="1" id="KW-0862">Zinc</keyword>
<feature type="compositionally biased region" description="Basic residues" evidence="3">
    <location>
        <begin position="328"/>
        <end position="337"/>
    </location>
</feature>
<reference evidence="5" key="1">
    <citation type="submission" date="2023-07" db="EMBL/GenBank/DDBJ databases">
        <title>A chromosome-level genome assembly of Lolium multiflorum.</title>
        <authorList>
            <person name="Chen Y."/>
            <person name="Copetti D."/>
            <person name="Kolliker R."/>
            <person name="Studer B."/>
        </authorList>
    </citation>
    <scope>NUCLEOTIDE SEQUENCE</scope>
    <source>
        <strain evidence="5">02402/16</strain>
        <tissue evidence="5">Leaf</tissue>
    </source>
</reference>
<gene>
    <name evidence="5" type="ORF">QYE76_053354</name>
</gene>
<feature type="domain" description="CCHC-type" evidence="4">
    <location>
        <begin position="351"/>
        <end position="365"/>
    </location>
</feature>
<feature type="region of interest" description="Disordered" evidence="3">
    <location>
        <begin position="364"/>
        <end position="412"/>
    </location>
</feature>
<feature type="compositionally biased region" description="Basic and acidic residues" evidence="3">
    <location>
        <begin position="199"/>
        <end position="209"/>
    </location>
</feature>
<sequence>MTPKEKAECNAYFKHLESKSDTPHESSCSDIGDAIAMEMRDSTICEMSDSTICEMSDSTICELDECLHFESMSDTPSSMDDETPIMEKMYMVHEDDDITPCLLLEDEHGGHMEPTTSTTPTSYERDYKDFHRFLIYIKRKSSHEMWIKLKEMFGGSTSHLVGGDSEELSSPSHHEELQVASTSGRDEFSSSSTSPTCSKTREETEHSMDQDMFSNEDSRISSSSSSGMHMCLMANGSKVSPTLTPNTSSNDESDDDDNDEEYNILVHNMAMVYASLHEEIKELEAQVLSLKKDLEKRHEGKSALDKMLSMQQSPNDKSGLGFNSNNKNKSKSKSNKKKGQDKVKDPAKMVCFKCKVEGHHVRSCPLKKKKHLSEKQQGKRPQGQGQAHARPQVEDRPLPKKNQDIVPQEKKSIKKRKGNTCYLCRVKGHFASSCLGSTLSNPIIVDDDYSLGKDKDGNVFAKFVGTQSGLKKRTIWVAKPIVTNLLGPNLVGDQQAQT</sequence>
<dbReference type="PROSITE" id="PS50158">
    <property type="entry name" value="ZF_CCHC"/>
    <property type="match status" value="1"/>
</dbReference>
<evidence type="ECO:0000256" key="2">
    <source>
        <dbReference type="SAM" id="Coils"/>
    </source>
</evidence>
<dbReference type="GO" id="GO:0003676">
    <property type="term" value="F:nucleic acid binding"/>
    <property type="evidence" value="ECO:0007669"/>
    <property type="project" value="InterPro"/>
</dbReference>
<evidence type="ECO:0000313" key="5">
    <source>
        <dbReference type="EMBL" id="KAK1665195.1"/>
    </source>
</evidence>
<evidence type="ECO:0000256" key="3">
    <source>
        <dbReference type="SAM" id="MobiDB-lite"/>
    </source>
</evidence>
<dbReference type="Pfam" id="PF00098">
    <property type="entry name" value="zf-CCHC"/>
    <property type="match status" value="1"/>
</dbReference>
<feature type="compositionally biased region" description="Polar residues" evidence="3">
    <location>
        <begin position="237"/>
        <end position="247"/>
    </location>
</feature>